<protein>
    <submittedName>
        <fullName evidence="2">Unplaced genomic scaffold supercont1.6, whole genome shotgun sequence</fullName>
    </submittedName>
</protein>
<dbReference type="RefSeq" id="XP_013280816.1">
    <property type="nucleotide sequence ID" value="XM_013425362.1"/>
</dbReference>
<evidence type="ECO:0000256" key="1">
    <source>
        <dbReference type="SAM" id="MobiDB-lite"/>
    </source>
</evidence>
<name>A0A0D2G8N4_9EURO</name>
<dbReference type="HOGENOM" id="CLU_047852_0_0_1"/>
<dbReference type="GeneID" id="25308943"/>
<feature type="compositionally biased region" description="Pro residues" evidence="1">
    <location>
        <begin position="1"/>
        <end position="20"/>
    </location>
</feature>
<evidence type="ECO:0000313" key="2">
    <source>
        <dbReference type="EMBL" id="KIW77008.1"/>
    </source>
</evidence>
<dbReference type="OrthoDB" id="4161271at2759"/>
<keyword evidence="3" id="KW-1185">Reference proteome</keyword>
<dbReference type="Proteomes" id="UP000053029">
    <property type="component" value="Unassembled WGS sequence"/>
</dbReference>
<dbReference type="VEuPathDB" id="FungiDB:Z517_09453"/>
<gene>
    <name evidence="2" type="ORF">Z517_09453</name>
</gene>
<sequence length="459" mass="51964">MRLPPPGVPRSSRPPPPPQSTPAVTYSMPAIPAHRLSSVTAHNMSTITVREPDLEEQVRELKRQLDHMNETFAPLVLSTRNLRDRIMVQEQLANMNRSTLMVSLAISRRAAATEEQLRREQQQFRNQLGALPPPHSPIQIREPRLAHQGGPAPDLPPPAVWLPPGAPPRLCYPGRAVAQSDLVMVHVWYLRLGHGAVLGRYNAQDYRRDMLGRNRIEIRDSMPFGFLQGWVLSHTDEVFGHFIPEVAQPGWPLQLKIHNNPGQGIFIAAVVHDNRGLRPCHDSDILELFQPIEVVDLLDMLLLFWETADMVYKSRDLGISADEMIEYRVRLDQLWEDASATISRALDAYPWRQKVLDEVRVHQRAVSQTVVATIIAVDADRAWKRVLGLLMQARPTIVKAEYVLRGIISHESSRGESLNTDLVEMFPNPFVEELLGDNGDAVIDNSEPPMEMETEDEYE</sequence>
<dbReference type="AlphaFoldDB" id="A0A0D2G8N4"/>
<proteinExistence type="predicted"/>
<dbReference type="EMBL" id="KN846974">
    <property type="protein sequence ID" value="KIW77008.1"/>
    <property type="molecule type" value="Genomic_DNA"/>
</dbReference>
<accession>A0A0D2G8N4</accession>
<reference evidence="2 3" key="1">
    <citation type="submission" date="2015-01" db="EMBL/GenBank/DDBJ databases">
        <title>The Genome Sequence of Fonsecaea pedrosoi CBS 271.37.</title>
        <authorList>
            <consortium name="The Broad Institute Genomics Platform"/>
            <person name="Cuomo C."/>
            <person name="de Hoog S."/>
            <person name="Gorbushina A."/>
            <person name="Stielow B."/>
            <person name="Teixiera M."/>
            <person name="Abouelleil A."/>
            <person name="Chapman S.B."/>
            <person name="Priest M."/>
            <person name="Young S.K."/>
            <person name="Wortman J."/>
            <person name="Nusbaum C."/>
            <person name="Birren B."/>
        </authorList>
    </citation>
    <scope>NUCLEOTIDE SEQUENCE [LARGE SCALE GENOMIC DNA]</scope>
    <source>
        <strain evidence="2 3">CBS 271.37</strain>
    </source>
</reference>
<evidence type="ECO:0000313" key="3">
    <source>
        <dbReference type="Proteomes" id="UP000053029"/>
    </source>
</evidence>
<organism evidence="2 3">
    <name type="scientific">Fonsecaea pedrosoi CBS 271.37</name>
    <dbReference type="NCBI Taxonomy" id="1442368"/>
    <lineage>
        <taxon>Eukaryota</taxon>
        <taxon>Fungi</taxon>
        <taxon>Dikarya</taxon>
        <taxon>Ascomycota</taxon>
        <taxon>Pezizomycotina</taxon>
        <taxon>Eurotiomycetes</taxon>
        <taxon>Chaetothyriomycetidae</taxon>
        <taxon>Chaetothyriales</taxon>
        <taxon>Herpotrichiellaceae</taxon>
        <taxon>Fonsecaea</taxon>
    </lineage>
</organism>
<feature type="region of interest" description="Disordered" evidence="1">
    <location>
        <begin position="1"/>
        <end position="23"/>
    </location>
</feature>